<evidence type="ECO:0000313" key="2">
    <source>
        <dbReference type="EMBL" id="VAW31024.1"/>
    </source>
</evidence>
<dbReference type="Pfam" id="PF10060">
    <property type="entry name" value="DUF2298"/>
    <property type="match status" value="1"/>
</dbReference>
<dbReference type="InterPro" id="IPR018746">
    <property type="entry name" value="DUF2298"/>
</dbReference>
<protein>
    <submittedName>
        <fullName evidence="2">Uncharacterized protein</fullName>
    </submittedName>
</protein>
<dbReference type="AlphaFoldDB" id="A0A3B0VH39"/>
<proteinExistence type="predicted"/>
<dbReference type="PANTHER" id="PTHR10790:SF51">
    <property type="entry name" value="TETRATRICOPEPTIDE REPEAT PROTEIN"/>
    <property type="match status" value="1"/>
</dbReference>
<sequence>AREFRNWANGWTEENLRQWETAAMPLLLALGLYVILLFILFRMTYWVAPVVLTLTIVAGLLGLRPNLPAARRIVLILIASALAITLFVEFFVVENTVGRMNTVFKFYMQVWLILSVVGGVTAVWAWPSIKKKATTRKAWLAVLGVLVAAAALYPILATKAKWDVRLSKEAPITLDGMAFMPFANYSENGSNVPLSFDYEALKWMQQNIPGSPVVAEGYSDNYYRSATNRVAMYTGLPGIIGWSGHQRQQRAILPGQFIDQRMQDVRTLYSSIQPQETLNIINKYDISYIYVGQLEWVLYPPEGLNKFDQMVETGLLEEVYRNAGTSIYKVLDSDAVSLSN</sequence>
<reference evidence="2" key="1">
    <citation type="submission" date="2018-06" db="EMBL/GenBank/DDBJ databases">
        <authorList>
            <person name="Zhirakovskaya E."/>
        </authorList>
    </citation>
    <scope>NUCLEOTIDE SEQUENCE</scope>
</reference>
<feature type="transmembrane region" description="Helical" evidence="1">
    <location>
        <begin position="106"/>
        <end position="126"/>
    </location>
</feature>
<feature type="transmembrane region" description="Helical" evidence="1">
    <location>
        <begin position="46"/>
        <end position="63"/>
    </location>
</feature>
<feature type="transmembrane region" description="Helical" evidence="1">
    <location>
        <begin position="138"/>
        <end position="156"/>
    </location>
</feature>
<accession>A0A3B0VH39</accession>
<name>A0A3B0VH39_9ZZZZ</name>
<organism evidence="2">
    <name type="scientific">hydrothermal vent metagenome</name>
    <dbReference type="NCBI Taxonomy" id="652676"/>
    <lineage>
        <taxon>unclassified sequences</taxon>
        <taxon>metagenomes</taxon>
        <taxon>ecological metagenomes</taxon>
    </lineage>
</organism>
<dbReference type="EMBL" id="UOEU01000138">
    <property type="protein sequence ID" value="VAW31024.1"/>
    <property type="molecule type" value="Genomic_DNA"/>
</dbReference>
<evidence type="ECO:0000256" key="1">
    <source>
        <dbReference type="SAM" id="Phobius"/>
    </source>
</evidence>
<feature type="transmembrane region" description="Helical" evidence="1">
    <location>
        <begin position="21"/>
        <end position="40"/>
    </location>
</feature>
<dbReference type="PANTHER" id="PTHR10790">
    <property type="entry name" value="TPR-DOMAIN CONTAINING PROTEIN"/>
    <property type="match status" value="1"/>
</dbReference>
<feature type="transmembrane region" description="Helical" evidence="1">
    <location>
        <begin position="75"/>
        <end position="94"/>
    </location>
</feature>
<keyword evidence="1" id="KW-1133">Transmembrane helix</keyword>
<keyword evidence="1" id="KW-0812">Transmembrane</keyword>
<feature type="non-terminal residue" evidence="2">
    <location>
        <position position="1"/>
    </location>
</feature>
<keyword evidence="1" id="KW-0472">Membrane</keyword>
<gene>
    <name evidence="2" type="ORF">MNBD_CHLOROFLEXI01-843</name>
</gene>